<evidence type="ECO:0000313" key="7">
    <source>
        <dbReference type="EMBL" id="BAQ18654.1"/>
    </source>
</evidence>
<accession>A0A0A8K9B2</accession>
<feature type="domain" description="ABC transporter" evidence="6">
    <location>
        <begin position="22"/>
        <end position="248"/>
    </location>
</feature>
<dbReference type="Proteomes" id="UP000031643">
    <property type="component" value="Chromosome"/>
</dbReference>
<dbReference type="GO" id="GO:0016887">
    <property type="term" value="F:ATP hydrolysis activity"/>
    <property type="evidence" value="ECO:0007669"/>
    <property type="project" value="InterPro"/>
</dbReference>
<dbReference type="InterPro" id="IPR003439">
    <property type="entry name" value="ABC_transporter-like_ATP-bd"/>
</dbReference>
<dbReference type="AlphaFoldDB" id="A0A0A8K9B2"/>
<dbReference type="KEGG" id="mcg:GL4_3223"/>
<evidence type="ECO:0000256" key="4">
    <source>
        <dbReference type="ARBA" id="ARBA00022741"/>
    </source>
</evidence>
<evidence type="ECO:0000256" key="2">
    <source>
        <dbReference type="ARBA" id="ARBA00022448"/>
    </source>
</evidence>
<organism evidence="7 8">
    <name type="scientific">Methyloceanibacter caenitepidi</name>
    <dbReference type="NCBI Taxonomy" id="1384459"/>
    <lineage>
        <taxon>Bacteria</taxon>
        <taxon>Pseudomonadati</taxon>
        <taxon>Pseudomonadota</taxon>
        <taxon>Alphaproteobacteria</taxon>
        <taxon>Hyphomicrobiales</taxon>
        <taxon>Hyphomicrobiaceae</taxon>
        <taxon>Methyloceanibacter</taxon>
    </lineage>
</organism>
<dbReference type="HOGENOM" id="CLU_000604_1_22_5"/>
<dbReference type="GO" id="GO:0016020">
    <property type="term" value="C:membrane"/>
    <property type="evidence" value="ECO:0007669"/>
    <property type="project" value="InterPro"/>
</dbReference>
<keyword evidence="5 7" id="KW-0067">ATP-binding</keyword>
<dbReference type="OrthoDB" id="9802264at2"/>
<dbReference type="PROSITE" id="PS00211">
    <property type="entry name" value="ABC_TRANSPORTER_1"/>
    <property type="match status" value="1"/>
</dbReference>
<keyword evidence="2" id="KW-0813">Transport</keyword>
<dbReference type="EMBL" id="AP014648">
    <property type="protein sequence ID" value="BAQ18654.1"/>
    <property type="molecule type" value="Genomic_DNA"/>
</dbReference>
<dbReference type="InterPro" id="IPR005670">
    <property type="entry name" value="PstB-like"/>
</dbReference>
<dbReference type="GO" id="GO:0005315">
    <property type="term" value="F:phosphate transmembrane transporter activity"/>
    <property type="evidence" value="ECO:0007669"/>
    <property type="project" value="InterPro"/>
</dbReference>
<reference evidence="7 8" key="1">
    <citation type="submission" date="2014-09" db="EMBL/GenBank/DDBJ databases">
        <title>Genome sequencing of Methyloceanibacter caenitepidi Gela4.</title>
        <authorList>
            <person name="Takeuchi M."/>
            <person name="Susumu S."/>
            <person name="Kamagata Y."/>
            <person name="Oshima K."/>
            <person name="Hattori M."/>
            <person name="Iwasaki W."/>
        </authorList>
    </citation>
    <scope>NUCLEOTIDE SEQUENCE [LARGE SCALE GENOMIC DNA]</scope>
    <source>
        <strain evidence="7 8">Gela4</strain>
    </source>
</reference>
<dbReference type="GO" id="GO:0005524">
    <property type="term" value="F:ATP binding"/>
    <property type="evidence" value="ECO:0007669"/>
    <property type="project" value="UniProtKB-KW"/>
</dbReference>
<evidence type="ECO:0000256" key="3">
    <source>
        <dbReference type="ARBA" id="ARBA00022592"/>
    </source>
</evidence>
<keyword evidence="8" id="KW-1185">Reference proteome</keyword>
<evidence type="ECO:0000256" key="5">
    <source>
        <dbReference type="ARBA" id="ARBA00022840"/>
    </source>
</evidence>
<name>A0A0A8K9B2_9HYPH</name>
<keyword evidence="4" id="KW-0547">Nucleotide-binding</keyword>
<dbReference type="Gene3D" id="3.40.50.300">
    <property type="entry name" value="P-loop containing nucleotide triphosphate hydrolases"/>
    <property type="match status" value="1"/>
</dbReference>
<comment type="similarity">
    <text evidence="1">Belongs to the ABC transporter superfamily.</text>
</comment>
<dbReference type="InterPro" id="IPR027417">
    <property type="entry name" value="P-loop_NTPase"/>
</dbReference>
<dbReference type="SMART" id="SM00382">
    <property type="entry name" value="AAA"/>
    <property type="match status" value="1"/>
</dbReference>
<dbReference type="SUPFAM" id="SSF52540">
    <property type="entry name" value="P-loop containing nucleoside triphosphate hydrolases"/>
    <property type="match status" value="1"/>
</dbReference>
<protein>
    <submittedName>
        <fullName evidence="7">ABC-type tungstate transport system, ATP-binding protein</fullName>
    </submittedName>
</protein>
<evidence type="ECO:0000259" key="6">
    <source>
        <dbReference type="PROSITE" id="PS50893"/>
    </source>
</evidence>
<dbReference type="CDD" id="cd03260">
    <property type="entry name" value="ABC_PstB_phosphate_transporter"/>
    <property type="match status" value="1"/>
</dbReference>
<dbReference type="STRING" id="1384459.GL4_3223"/>
<proteinExistence type="inferred from homology"/>
<dbReference type="InterPro" id="IPR003593">
    <property type="entry name" value="AAA+_ATPase"/>
</dbReference>
<sequence>MLDPTSPLKDFGDRLASPPLPAELKGLVYETGGKRVINDVNATIRSRRITAIMGPNGAGKSILLRLMHGLILPTNGEILWAGRQMDRAMAHQQAMVFQRPVLLRRSVAANVSHALGLRGIKRDKRAICVDEALRLAGLECHAAMPARVLSGGEQQRLCLARALSLEPNVLFLDEPTSSLDPASTLAIERLLLDAQRRGIKVILVTHDIGQARRLADDVMFLHHGRVLEHQDAQNFFDDPQSEELRAFLSGGLVL</sequence>
<dbReference type="PANTHER" id="PTHR43423:SF1">
    <property type="entry name" value="ABC TRANSPORTER I FAMILY MEMBER 17"/>
    <property type="match status" value="1"/>
</dbReference>
<dbReference type="GO" id="GO:0035435">
    <property type="term" value="P:phosphate ion transmembrane transport"/>
    <property type="evidence" value="ECO:0007669"/>
    <property type="project" value="InterPro"/>
</dbReference>
<dbReference type="RefSeq" id="WP_045368914.1">
    <property type="nucleotide sequence ID" value="NZ_AP014648.1"/>
</dbReference>
<dbReference type="Pfam" id="PF00005">
    <property type="entry name" value="ABC_tran"/>
    <property type="match status" value="1"/>
</dbReference>
<gene>
    <name evidence="7" type="ORF">GL4_3223</name>
</gene>
<evidence type="ECO:0000313" key="8">
    <source>
        <dbReference type="Proteomes" id="UP000031643"/>
    </source>
</evidence>
<dbReference type="InterPro" id="IPR017871">
    <property type="entry name" value="ABC_transporter-like_CS"/>
</dbReference>
<keyword evidence="3" id="KW-0592">Phosphate transport</keyword>
<evidence type="ECO:0000256" key="1">
    <source>
        <dbReference type="ARBA" id="ARBA00005417"/>
    </source>
</evidence>
<dbReference type="PANTHER" id="PTHR43423">
    <property type="entry name" value="ABC TRANSPORTER I FAMILY MEMBER 17"/>
    <property type="match status" value="1"/>
</dbReference>
<dbReference type="PROSITE" id="PS50893">
    <property type="entry name" value="ABC_TRANSPORTER_2"/>
    <property type="match status" value="1"/>
</dbReference>